<dbReference type="GO" id="GO:0044715">
    <property type="term" value="F:8-oxo-dGDP phosphatase activity"/>
    <property type="evidence" value="ECO:0007669"/>
    <property type="project" value="TreeGrafter"/>
</dbReference>
<feature type="domain" description="Nudix hydrolase" evidence="12">
    <location>
        <begin position="1"/>
        <end position="109"/>
    </location>
</feature>
<accession>K1RSK9</accession>
<protein>
    <recommendedName>
        <fullName evidence="11">8-oxo-dGTP diphosphatase</fullName>
        <ecNumber evidence="11">3.6.1.55</ecNumber>
    </recommendedName>
</protein>
<dbReference type="InterPro" id="IPR015797">
    <property type="entry name" value="NUDIX_hydrolase-like_dom_sf"/>
</dbReference>
<evidence type="ECO:0000313" key="13">
    <source>
        <dbReference type="EMBL" id="EKC51532.1"/>
    </source>
</evidence>
<comment type="catalytic activity">
    <reaction evidence="10">
        <text>8-oxo-dGTP + H2O = 8-oxo-dGMP + diphosphate + H(+)</text>
        <dbReference type="Rhea" id="RHEA:31575"/>
        <dbReference type="ChEBI" id="CHEBI:15377"/>
        <dbReference type="ChEBI" id="CHEBI:15378"/>
        <dbReference type="ChEBI" id="CHEBI:33019"/>
        <dbReference type="ChEBI" id="CHEBI:63224"/>
        <dbReference type="ChEBI" id="CHEBI:77896"/>
        <dbReference type="EC" id="3.6.1.55"/>
    </reaction>
</comment>
<keyword evidence="6" id="KW-0227">DNA damage</keyword>
<dbReference type="GO" id="GO:0006281">
    <property type="term" value="P:DNA repair"/>
    <property type="evidence" value="ECO:0007669"/>
    <property type="project" value="UniProtKB-KW"/>
</dbReference>
<dbReference type="PRINTS" id="PR00502">
    <property type="entry name" value="NUDIXFAMILY"/>
</dbReference>
<evidence type="ECO:0000259" key="12">
    <source>
        <dbReference type="PROSITE" id="PS51462"/>
    </source>
</evidence>
<dbReference type="CDD" id="cd03425">
    <property type="entry name" value="NUDIX_MutT_NudA_like"/>
    <property type="match status" value="1"/>
</dbReference>
<dbReference type="SUPFAM" id="SSF55811">
    <property type="entry name" value="Nudix"/>
    <property type="match status" value="1"/>
</dbReference>
<dbReference type="AlphaFoldDB" id="K1RSK9"/>
<evidence type="ECO:0000256" key="4">
    <source>
        <dbReference type="ARBA" id="ARBA00022705"/>
    </source>
</evidence>
<evidence type="ECO:0000256" key="7">
    <source>
        <dbReference type="ARBA" id="ARBA00022801"/>
    </source>
</evidence>
<comment type="similarity">
    <text evidence="2">Belongs to the Nudix hydrolase family.</text>
</comment>
<evidence type="ECO:0000256" key="3">
    <source>
        <dbReference type="ARBA" id="ARBA00022457"/>
    </source>
</evidence>
<dbReference type="GO" id="GO:0006260">
    <property type="term" value="P:DNA replication"/>
    <property type="evidence" value="ECO:0007669"/>
    <property type="project" value="UniProtKB-KW"/>
</dbReference>
<comment type="cofactor">
    <cofactor evidence="1">
        <name>Mg(2+)</name>
        <dbReference type="ChEBI" id="CHEBI:18420"/>
    </cofactor>
</comment>
<dbReference type="Gene3D" id="3.90.79.10">
    <property type="entry name" value="Nucleoside Triphosphate Pyrophosphohydrolase"/>
    <property type="match status" value="1"/>
</dbReference>
<proteinExistence type="inferred from homology"/>
<feature type="non-terminal residue" evidence="13">
    <location>
        <position position="1"/>
    </location>
</feature>
<keyword evidence="7" id="KW-0378">Hydrolase</keyword>
<evidence type="ECO:0000256" key="10">
    <source>
        <dbReference type="ARBA" id="ARBA00035861"/>
    </source>
</evidence>
<keyword evidence="4" id="KW-0235">DNA replication</keyword>
<evidence type="ECO:0000256" key="6">
    <source>
        <dbReference type="ARBA" id="ARBA00022763"/>
    </source>
</evidence>
<evidence type="ECO:0000256" key="1">
    <source>
        <dbReference type="ARBA" id="ARBA00001946"/>
    </source>
</evidence>
<evidence type="ECO:0000256" key="11">
    <source>
        <dbReference type="ARBA" id="ARBA00038905"/>
    </source>
</evidence>
<gene>
    <name evidence="13" type="ORF">OBE_13560</name>
</gene>
<evidence type="ECO:0000256" key="2">
    <source>
        <dbReference type="ARBA" id="ARBA00005582"/>
    </source>
</evidence>
<keyword evidence="9" id="KW-0234">DNA repair</keyword>
<evidence type="ECO:0000256" key="9">
    <source>
        <dbReference type="ARBA" id="ARBA00023204"/>
    </source>
</evidence>
<dbReference type="EMBL" id="AJWZ01009360">
    <property type="protein sequence ID" value="EKC51532.1"/>
    <property type="molecule type" value="Genomic_DNA"/>
</dbReference>
<dbReference type="GO" id="GO:0044716">
    <property type="term" value="F:8-oxo-GDP phosphatase activity"/>
    <property type="evidence" value="ECO:0007669"/>
    <property type="project" value="TreeGrafter"/>
</dbReference>
<dbReference type="PANTHER" id="PTHR47707:SF1">
    <property type="entry name" value="NUDIX HYDROLASE FAMILY PROTEIN"/>
    <property type="match status" value="1"/>
</dbReference>
<dbReference type="InterPro" id="IPR000086">
    <property type="entry name" value="NUDIX_hydrolase_dom"/>
</dbReference>
<dbReference type="EC" id="3.6.1.55" evidence="11"/>
<dbReference type="PROSITE" id="PS51462">
    <property type="entry name" value="NUDIX"/>
    <property type="match status" value="1"/>
</dbReference>
<organism evidence="13">
    <name type="scientific">human gut metagenome</name>
    <dbReference type="NCBI Taxonomy" id="408170"/>
    <lineage>
        <taxon>unclassified sequences</taxon>
        <taxon>metagenomes</taxon>
        <taxon>organismal metagenomes</taxon>
    </lineage>
</organism>
<dbReference type="GO" id="GO:0046872">
    <property type="term" value="F:metal ion binding"/>
    <property type="evidence" value="ECO:0007669"/>
    <property type="project" value="UniProtKB-KW"/>
</dbReference>
<dbReference type="InterPro" id="IPR047127">
    <property type="entry name" value="MutT-like"/>
</dbReference>
<dbReference type="Pfam" id="PF00293">
    <property type="entry name" value="NUDIX"/>
    <property type="match status" value="1"/>
</dbReference>
<keyword evidence="5" id="KW-0479">Metal-binding</keyword>
<sequence length="109" mass="12360">KGKTKFEYTSYKWEFPGGKIEPGETPQQALARELMEEMEYPVVVGEKLVTVNHEYPDFSITMTAFLCTPKGDANGFKRREHADSKWCSQEELKGLDWAAADIDVVEGIL</sequence>
<keyword evidence="3" id="KW-0515">Mutator protein</keyword>
<dbReference type="PANTHER" id="PTHR47707">
    <property type="entry name" value="8-OXO-DGTP DIPHOSPHATASE"/>
    <property type="match status" value="1"/>
</dbReference>
<dbReference type="InterPro" id="IPR020476">
    <property type="entry name" value="Nudix_hydrolase"/>
</dbReference>
<dbReference type="GO" id="GO:0008413">
    <property type="term" value="F:8-oxo-7,8-dihydroguanosine triphosphate pyrophosphatase activity"/>
    <property type="evidence" value="ECO:0007669"/>
    <property type="project" value="TreeGrafter"/>
</dbReference>
<dbReference type="GO" id="GO:0035539">
    <property type="term" value="F:8-oxo-7,8-dihydrodeoxyguanosine triphosphate pyrophosphatase activity"/>
    <property type="evidence" value="ECO:0007669"/>
    <property type="project" value="UniProtKB-EC"/>
</dbReference>
<comment type="caution">
    <text evidence="13">The sequence shown here is derived from an EMBL/GenBank/DDBJ whole genome shotgun (WGS) entry which is preliminary data.</text>
</comment>
<name>K1RSK9_9ZZZZ</name>
<evidence type="ECO:0000256" key="8">
    <source>
        <dbReference type="ARBA" id="ARBA00022842"/>
    </source>
</evidence>
<keyword evidence="8" id="KW-0460">Magnesium</keyword>
<evidence type="ECO:0000256" key="5">
    <source>
        <dbReference type="ARBA" id="ARBA00022723"/>
    </source>
</evidence>
<reference evidence="13" key="1">
    <citation type="journal article" date="2013" name="Environ. Microbiol.">
        <title>Microbiota from the distal guts of lean and obese adolescents exhibit partial functional redundancy besides clear differences in community structure.</title>
        <authorList>
            <person name="Ferrer M."/>
            <person name="Ruiz A."/>
            <person name="Lanza F."/>
            <person name="Haange S.B."/>
            <person name="Oberbach A."/>
            <person name="Till H."/>
            <person name="Bargiela R."/>
            <person name="Campoy C."/>
            <person name="Segura M.T."/>
            <person name="Richter M."/>
            <person name="von Bergen M."/>
            <person name="Seifert J."/>
            <person name="Suarez A."/>
        </authorList>
    </citation>
    <scope>NUCLEOTIDE SEQUENCE</scope>
</reference>